<evidence type="ECO:0000259" key="8">
    <source>
        <dbReference type="PROSITE" id="PS50902"/>
    </source>
</evidence>
<keyword evidence="6 7" id="KW-0627">Porphyrin biosynthesis</keyword>
<comment type="catalytic activity">
    <reaction evidence="7">
        <text>protoporphyrinogen IX + 3 a menaquinone = protoporphyrin IX + 3 a menaquinol</text>
        <dbReference type="Rhea" id="RHEA:27409"/>
        <dbReference type="Rhea" id="RHEA-COMP:9537"/>
        <dbReference type="Rhea" id="RHEA-COMP:9539"/>
        <dbReference type="ChEBI" id="CHEBI:16374"/>
        <dbReference type="ChEBI" id="CHEBI:18151"/>
        <dbReference type="ChEBI" id="CHEBI:57306"/>
        <dbReference type="ChEBI" id="CHEBI:57307"/>
        <dbReference type="EC" id="1.3.5.3"/>
    </reaction>
</comment>
<comment type="catalytic activity">
    <reaction evidence="7">
        <text>protoporphyrinogen IX + 3 a quinone = protoporphyrin IX + 3 a quinol</text>
        <dbReference type="Rhea" id="RHEA:65032"/>
        <dbReference type="ChEBI" id="CHEBI:24646"/>
        <dbReference type="ChEBI" id="CHEBI:57306"/>
        <dbReference type="ChEBI" id="CHEBI:57307"/>
        <dbReference type="ChEBI" id="CHEBI:132124"/>
        <dbReference type="EC" id="1.3.5.3"/>
    </reaction>
</comment>
<evidence type="ECO:0000313" key="10">
    <source>
        <dbReference type="Proteomes" id="UP000606498"/>
    </source>
</evidence>
<dbReference type="InterPro" id="IPR044264">
    <property type="entry name" value="HemG"/>
</dbReference>
<keyword evidence="2 7" id="KW-0288">FMN</keyword>
<comment type="catalytic activity">
    <reaction evidence="7">
        <text>protoporphyrinogen IX + 3 a ubiquinone = protoporphyrin IX + 3 a ubiquinol</text>
        <dbReference type="Rhea" id="RHEA:63936"/>
        <dbReference type="Rhea" id="RHEA-COMP:9565"/>
        <dbReference type="Rhea" id="RHEA-COMP:9566"/>
        <dbReference type="ChEBI" id="CHEBI:16389"/>
        <dbReference type="ChEBI" id="CHEBI:17976"/>
        <dbReference type="ChEBI" id="CHEBI:57306"/>
        <dbReference type="ChEBI" id="CHEBI:57307"/>
    </reaction>
</comment>
<dbReference type="RefSeq" id="WP_100143533.1">
    <property type="nucleotide sequence ID" value="NZ_BMKO01000013.1"/>
</dbReference>
<keyword evidence="5" id="KW-0472">Membrane</keyword>
<dbReference type="PROSITE" id="PS50902">
    <property type="entry name" value="FLAVODOXIN_LIKE"/>
    <property type="match status" value="1"/>
</dbReference>
<evidence type="ECO:0000256" key="4">
    <source>
        <dbReference type="ARBA" id="ARBA00023002"/>
    </source>
</evidence>
<sequence>MSKTLIIYSTVDGQTKAICQTMADELSKAGETVSMVSLADAETEKLQAFDKILVGASIRYGKHRPELYRFVNNHHALLSAKKNAFFTVNVVARKPEKNTPETNPYMQKFLQLSLWQPQLQGVFAGKIAYPNYGLFDRSMIRLIMWITKGPTDISGTYEFTDWQRVKAFAAEFAELKA</sequence>
<comment type="similarity">
    <text evidence="7">Belongs to the HemG family.</text>
</comment>
<name>A0ABQ1THG7_9GAMM</name>
<keyword evidence="3 7" id="KW-0547">Nucleotide-binding</keyword>
<comment type="caution">
    <text evidence="9">The sequence shown here is derived from an EMBL/GenBank/DDBJ whole genome shotgun (WGS) entry which is preliminary data.</text>
</comment>
<dbReference type="PANTHER" id="PTHR38030">
    <property type="entry name" value="PROTOPORPHYRINOGEN IX DEHYDROGENASE [MENAQUINONE]"/>
    <property type="match status" value="1"/>
</dbReference>
<organism evidence="9 10">
    <name type="scientific">Shewanella carassii</name>
    <dbReference type="NCBI Taxonomy" id="1987584"/>
    <lineage>
        <taxon>Bacteria</taxon>
        <taxon>Pseudomonadati</taxon>
        <taxon>Pseudomonadota</taxon>
        <taxon>Gammaproteobacteria</taxon>
        <taxon>Alteromonadales</taxon>
        <taxon>Shewanellaceae</taxon>
        <taxon>Shewanella</taxon>
    </lineage>
</organism>
<accession>A0ABQ1THG7</accession>
<keyword evidence="10" id="KW-1185">Reference proteome</keyword>
<evidence type="ECO:0000256" key="2">
    <source>
        <dbReference type="ARBA" id="ARBA00022643"/>
    </source>
</evidence>
<feature type="domain" description="Flavodoxin-like" evidence="8">
    <location>
        <begin position="4"/>
        <end position="177"/>
    </location>
</feature>
<dbReference type="SUPFAM" id="SSF52218">
    <property type="entry name" value="Flavoproteins"/>
    <property type="match status" value="1"/>
</dbReference>
<dbReference type="Gene3D" id="3.40.50.360">
    <property type="match status" value="1"/>
</dbReference>
<evidence type="ECO:0000313" key="9">
    <source>
        <dbReference type="EMBL" id="GGE92769.1"/>
    </source>
</evidence>
<dbReference type="Proteomes" id="UP000606498">
    <property type="component" value="Unassembled WGS sequence"/>
</dbReference>
<dbReference type="InterPro" id="IPR008254">
    <property type="entry name" value="Flavodoxin/NO_synth"/>
</dbReference>
<keyword evidence="1 7" id="KW-0285">Flavoprotein</keyword>
<evidence type="ECO:0000256" key="3">
    <source>
        <dbReference type="ARBA" id="ARBA00022741"/>
    </source>
</evidence>
<comment type="cofactor">
    <cofactor evidence="7">
        <name>FMN</name>
        <dbReference type="ChEBI" id="CHEBI:58210"/>
    </cofactor>
    <text evidence="7">Binds 1 FMN non-covalently per subunit.</text>
</comment>
<keyword evidence="7" id="KW-1003">Cell membrane</keyword>
<evidence type="ECO:0000256" key="6">
    <source>
        <dbReference type="ARBA" id="ARBA00023244"/>
    </source>
</evidence>
<evidence type="ECO:0000256" key="1">
    <source>
        <dbReference type="ARBA" id="ARBA00022630"/>
    </source>
</evidence>
<comment type="subcellular location">
    <subcellularLocation>
        <location evidence="7">Cell membrane</location>
        <topology evidence="7">Peripheral membrane protein</topology>
    </subcellularLocation>
</comment>
<dbReference type="NCBIfam" id="NF008316">
    <property type="entry name" value="PRK11104.1"/>
    <property type="match status" value="1"/>
</dbReference>
<reference evidence="10" key="1">
    <citation type="journal article" date="2019" name="Int. J. Syst. Evol. Microbiol.">
        <title>The Global Catalogue of Microorganisms (GCM) 10K type strain sequencing project: providing services to taxonomists for standard genome sequencing and annotation.</title>
        <authorList>
            <consortium name="The Broad Institute Genomics Platform"/>
            <consortium name="The Broad Institute Genome Sequencing Center for Infectious Disease"/>
            <person name="Wu L."/>
            <person name="Ma J."/>
        </authorList>
    </citation>
    <scope>NUCLEOTIDE SEQUENCE [LARGE SCALE GENOMIC DNA]</scope>
    <source>
        <strain evidence="10">CGMCC 1.16033</strain>
    </source>
</reference>
<dbReference type="InterPro" id="IPR029039">
    <property type="entry name" value="Flavoprotein-like_sf"/>
</dbReference>
<dbReference type="InterPro" id="IPR052200">
    <property type="entry name" value="Protoporphyrinogen_IX_DH"/>
</dbReference>
<gene>
    <name evidence="7 9" type="primary">hemG</name>
    <name evidence="9" type="ORF">GCM10011520_36440</name>
</gene>
<dbReference type="EMBL" id="BMKO01000013">
    <property type="protein sequence ID" value="GGE92769.1"/>
    <property type="molecule type" value="Genomic_DNA"/>
</dbReference>
<comment type="pathway">
    <text evidence="7">Porphyrin-containing compound metabolism; protoporphyrin-IX biosynthesis; protoporphyrin-IX from protoporphyrinogen-IX: step 1/1.</text>
</comment>
<dbReference type="HAMAP" id="MF_00853">
    <property type="entry name" value="HemG"/>
    <property type="match status" value="1"/>
</dbReference>
<dbReference type="EC" id="1.3.5.3" evidence="7"/>
<evidence type="ECO:0000256" key="7">
    <source>
        <dbReference type="HAMAP-Rule" id="MF_00853"/>
    </source>
</evidence>
<comment type="function">
    <text evidence="7">Catalyzes the 6-electron oxidation of protoporphyrinogen IX to form protoporphyrin IX; under anaerobic conditions uses menaquinone as an electron acceptor, under aerobic conditions uses ubiquinone as an electron acceptor.</text>
</comment>
<proteinExistence type="inferred from homology"/>
<evidence type="ECO:0000256" key="5">
    <source>
        <dbReference type="ARBA" id="ARBA00023136"/>
    </source>
</evidence>
<dbReference type="Pfam" id="PF12724">
    <property type="entry name" value="Flavodoxin_5"/>
    <property type="match status" value="1"/>
</dbReference>
<protein>
    <recommendedName>
        <fullName evidence="7">Protoporphyrinogen IX dehydrogenase [quinone]</fullName>
        <ecNumber evidence="7">1.3.5.3</ecNumber>
    </recommendedName>
    <alternativeName>
        <fullName evidence="7">Protoporphyrinogen IX dehydrogenase [menaquinone]</fullName>
    </alternativeName>
    <alternativeName>
        <fullName evidence="7">Protoporphyrinogen IX dehydrogenase [ubiquinone]</fullName>
    </alternativeName>
    <alternativeName>
        <fullName evidence="7">Protoporphyrinogen oxidase</fullName>
        <shortName evidence="7">PPO</shortName>
    </alternativeName>
</protein>
<keyword evidence="4 7" id="KW-0560">Oxidoreductase</keyword>
<dbReference type="PANTHER" id="PTHR38030:SF2">
    <property type="entry name" value="PROTOPORPHYRINOGEN IX DEHYDROGENASE [QUINONE]"/>
    <property type="match status" value="1"/>
</dbReference>
<dbReference type="InterPro" id="IPR026816">
    <property type="entry name" value="Flavodoxin_dom"/>
</dbReference>